<dbReference type="GO" id="GO:1902495">
    <property type="term" value="C:transmembrane transporter complex"/>
    <property type="evidence" value="ECO:0007669"/>
    <property type="project" value="TreeGrafter"/>
</dbReference>
<keyword evidence="1" id="KW-0813">Transport</keyword>
<evidence type="ECO:0000256" key="9">
    <source>
        <dbReference type="SAM" id="Coils"/>
    </source>
</evidence>
<feature type="coiled-coil region" evidence="9">
    <location>
        <begin position="1115"/>
        <end position="1149"/>
    </location>
</feature>
<protein>
    <recommendedName>
        <fullName evidence="14">Transient receptor potential cation channel subfamily A member 1</fullName>
    </recommendedName>
</protein>
<feature type="repeat" description="ANK" evidence="8">
    <location>
        <begin position="480"/>
        <end position="512"/>
    </location>
</feature>
<keyword evidence="10" id="KW-0472">Membrane</keyword>
<dbReference type="InterPro" id="IPR036770">
    <property type="entry name" value="Ankyrin_rpt-contain_sf"/>
</dbReference>
<evidence type="ECO:0008006" key="14">
    <source>
        <dbReference type="Google" id="ProtNLM"/>
    </source>
</evidence>
<dbReference type="Pfam" id="PF12796">
    <property type="entry name" value="Ank_2"/>
    <property type="match status" value="3"/>
</dbReference>
<evidence type="ECO:0000256" key="1">
    <source>
        <dbReference type="ARBA" id="ARBA00022448"/>
    </source>
</evidence>
<feature type="transmembrane region" description="Helical" evidence="10">
    <location>
        <begin position="904"/>
        <end position="921"/>
    </location>
</feature>
<dbReference type="Pfam" id="PF00023">
    <property type="entry name" value="Ank"/>
    <property type="match status" value="1"/>
</dbReference>
<dbReference type="InterPro" id="IPR052076">
    <property type="entry name" value="TRP_cation_channel"/>
</dbReference>
<keyword evidence="6" id="KW-0325">Glycoprotein</keyword>
<feature type="repeat" description="ANK" evidence="8">
    <location>
        <begin position="299"/>
        <end position="331"/>
    </location>
</feature>
<feature type="transmembrane region" description="Helical" evidence="10">
    <location>
        <begin position="843"/>
        <end position="861"/>
    </location>
</feature>
<dbReference type="GO" id="GO:0022857">
    <property type="term" value="F:transmembrane transporter activity"/>
    <property type="evidence" value="ECO:0007669"/>
    <property type="project" value="TreeGrafter"/>
</dbReference>
<evidence type="ECO:0000256" key="4">
    <source>
        <dbReference type="ARBA" id="ARBA00023043"/>
    </source>
</evidence>
<feature type="repeat" description="ANK" evidence="8">
    <location>
        <begin position="513"/>
        <end position="545"/>
    </location>
</feature>
<feature type="transmembrane region" description="Helical" evidence="10">
    <location>
        <begin position="927"/>
        <end position="950"/>
    </location>
</feature>
<keyword evidence="4 8" id="KW-0040">ANK repeat</keyword>
<keyword evidence="2" id="KW-0716">Sensory transduction</keyword>
<dbReference type="PROSITE" id="PS50297">
    <property type="entry name" value="ANK_REP_REGION"/>
    <property type="match status" value="2"/>
</dbReference>
<keyword evidence="3" id="KW-0677">Repeat</keyword>
<dbReference type="PROSITE" id="PS50088">
    <property type="entry name" value="ANK_REPEAT"/>
    <property type="match status" value="6"/>
</dbReference>
<evidence type="ECO:0000313" key="12">
    <source>
        <dbReference type="EMBL" id="CAF3855830.1"/>
    </source>
</evidence>
<evidence type="ECO:0000256" key="6">
    <source>
        <dbReference type="ARBA" id="ARBA00023180"/>
    </source>
</evidence>
<reference evidence="11" key="1">
    <citation type="submission" date="2021-02" db="EMBL/GenBank/DDBJ databases">
        <authorList>
            <person name="Nowell W R."/>
        </authorList>
    </citation>
    <scope>NUCLEOTIDE SEQUENCE</scope>
</reference>
<dbReference type="InterPro" id="IPR002110">
    <property type="entry name" value="Ankyrin_rpt"/>
</dbReference>
<evidence type="ECO:0000256" key="8">
    <source>
        <dbReference type="PROSITE-ProRule" id="PRU00023"/>
    </source>
</evidence>
<evidence type="ECO:0000256" key="2">
    <source>
        <dbReference type="ARBA" id="ARBA00022606"/>
    </source>
</evidence>
<feature type="transmembrane region" description="Helical" evidence="10">
    <location>
        <begin position="999"/>
        <end position="1032"/>
    </location>
</feature>
<feature type="repeat" description="ANK" evidence="8">
    <location>
        <begin position="95"/>
        <end position="135"/>
    </location>
</feature>
<dbReference type="OrthoDB" id="341259at2759"/>
<keyword evidence="13" id="KW-1185">Reference proteome</keyword>
<dbReference type="GO" id="GO:0034220">
    <property type="term" value="P:monoatomic ion transmembrane transport"/>
    <property type="evidence" value="ECO:0007669"/>
    <property type="project" value="UniProtKB-KW"/>
</dbReference>
<dbReference type="SUPFAM" id="SSF48403">
    <property type="entry name" value="Ankyrin repeat"/>
    <property type="match status" value="2"/>
</dbReference>
<evidence type="ECO:0000256" key="3">
    <source>
        <dbReference type="ARBA" id="ARBA00022737"/>
    </source>
</evidence>
<name>A0A814NED0_9BILA</name>
<evidence type="ECO:0000313" key="13">
    <source>
        <dbReference type="Proteomes" id="UP000663829"/>
    </source>
</evidence>
<evidence type="ECO:0000313" key="11">
    <source>
        <dbReference type="EMBL" id="CAF1090308.1"/>
    </source>
</evidence>
<comment type="caution">
    <text evidence="11">The sequence shown here is derived from an EMBL/GenBank/DDBJ whole genome shotgun (WGS) entry which is preliminary data.</text>
</comment>
<dbReference type="EMBL" id="CAJNOQ010005214">
    <property type="protein sequence ID" value="CAF1090308.1"/>
    <property type="molecule type" value="Genomic_DNA"/>
</dbReference>
<dbReference type="EMBL" id="CAJOBC010005214">
    <property type="protein sequence ID" value="CAF3855830.1"/>
    <property type="molecule type" value="Genomic_DNA"/>
</dbReference>
<sequence>MDVTVRDVDQELDNTNQMGVIEYLYTKGAKLHQRDEEGRTSLHHAVMRRSCLENAKQLITLIKEHERRNDVMASGKKKKILNEQEESLINARDAQNGTPLHFVCRFVDTDAQDNVSENIVQLLIDSRAQVDAVDKNYCTPLHYCSRRQFGVANVITLLNVAAQKEQQLNNSINMKSATVQEYIEMQDKNNNTALCLAAEHGCEETVKILLKNKAQRNARGKEFYQPIHLAAKSGNVRVLDILLDDASMNVQKLPVTSNKETPLHVACQYNRTGAVQYLIQSLTQNKTSITDHIEHADNKDYTPLLTAAYYDHIDCVKALVKNGAIMTDVKDDEERNILQICAKRLSINVLKEILVQIPEGKLHEMVKNCDKFGNNPLHSIGRANNSHIHSPGIEKKEVEVCQLLLNTFMGKQQSSTIESERDTGPAFFKHSIEMITKRNNDYRTPLHEACLRGKVAFIQYLLEKIITKERHSLLEVVDDELKTALHIAADVGQVEIVKLLIEYGANIEARDMNDSTPLHGACSRNQYRCAKLLIKNYAPLDDIDEKGCTPLHLASMNGHRKIVKLLLESKANVTIQNTKELNSLEVAILNDQQFVVQEFISHTSWMKSMKNAQLKTFVTDHEPEIDTPLRKLIRLMPAKAEEVLKRCITRLGNEETRDYTVRYNYELLEDQFAGWVPGNEKKKGSSAEKRPSKSWHLWINNCLMRRPNSISVEQSADQQSTTSLLSSHEHKRNVLQHNHPLYIMAINEREDLIKNELVDRLIQRKWSQFTRLVFIITLTFYLWFLACFTATILNVKHSQYYYLLFNYNVTDTTCQTIANLLQNSQQNPSGDGLKQPSDYVLKYMLLGLIAFHLFKFLYLIIQHWQYVLSKSNLLELTSLALCLYYSQDWYSWQMSVKLRCPEQWSVGILLSWLTLITYIQFTPTHGLFIAMLEIIISNFLWFFPILLLLVVSFGFSYYMLLQNQLIFITPIESIIRSYMMLNDVGYESHMYTDSTGLPIYRPITFIIYIIYASLMFILINNLLIGFAVGEIGPMMSRAKFKRSQLRIILISEYEGIMPMKLLQYFAKKNKNEVVLPHKTKWYNKPFHAMKRFFEGNKKKELCDEQTTDDSNREQLDNIALDQEKTKEDIQKIQNDIKDIQVYMKQMNEQICSKFDKLIKEKMS</sequence>
<keyword evidence="10" id="KW-1133">Transmembrane helix</keyword>
<feature type="transmembrane region" description="Helical" evidence="10">
    <location>
        <begin position="772"/>
        <end position="795"/>
    </location>
</feature>
<keyword evidence="7" id="KW-0407">Ion channel</keyword>
<proteinExistence type="predicted"/>
<dbReference type="SMART" id="SM00248">
    <property type="entry name" value="ANK"/>
    <property type="match status" value="13"/>
</dbReference>
<dbReference type="PANTHER" id="PTHR47143:SF1">
    <property type="entry name" value="ION_TRANS DOMAIN-CONTAINING PROTEIN"/>
    <property type="match status" value="1"/>
</dbReference>
<evidence type="ECO:0000256" key="7">
    <source>
        <dbReference type="ARBA" id="ARBA00023303"/>
    </source>
</evidence>
<keyword evidence="10" id="KW-0812">Transmembrane</keyword>
<dbReference type="Gene3D" id="1.25.40.20">
    <property type="entry name" value="Ankyrin repeat-containing domain"/>
    <property type="match status" value="4"/>
</dbReference>
<dbReference type="AlphaFoldDB" id="A0A814NED0"/>
<dbReference type="Proteomes" id="UP000681722">
    <property type="component" value="Unassembled WGS sequence"/>
</dbReference>
<feature type="repeat" description="ANK" evidence="8">
    <location>
        <begin position="546"/>
        <end position="578"/>
    </location>
</feature>
<feature type="repeat" description="ANK" evidence="8">
    <location>
        <begin position="189"/>
        <end position="221"/>
    </location>
</feature>
<dbReference type="PANTHER" id="PTHR47143">
    <property type="entry name" value="TRANSIENT RECEPTOR POTENTIAL CATION CHANNEL PROTEIN PAINLESS"/>
    <property type="match status" value="1"/>
</dbReference>
<accession>A0A814NED0</accession>
<dbReference type="Proteomes" id="UP000663829">
    <property type="component" value="Unassembled WGS sequence"/>
</dbReference>
<keyword evidence="9" id="KW-0175">Coiled coil</keyword>
<evidence type="ECO:0000256" key="5">
    <source>
        <dbReference type="ARBA" id="ARBA00023065"/>
    </source>
</evidence>
<evidence type="ECO:0000256" key="10">
    <source>
        <dbReference type="SAM" id="Phobius"/>
    </source>
</evidence>
<organism evidence="11 13">
    <name type="scientific">Didymodactylos carnosus</name>
    <dbReference type="NCBI Taxonomy" id="1234261"/>
    <lineage>
        <taxon>Eukaryota</taxon>
        <taxon>Metazoa</taxon>
        <taxon>Spiralia</taxon>
        <taxon>Gnathifera</taxon>
        <taxon>Rotifera</taxon>
        <taxon>Eurotatoria</taxon>
        <taxon>Bdelloidea</taxon>
        <taxon>Philodinida</taxon>
        <taxon>Philodinidae</taxon>
        <taxon>Didymodactylos</taxon>
    </lineage>
</organism>
<keyword evidence="5" id="KW-0406">Ion transport</keyword>
<gene>
    <name evidence="11" type="ORF">GPM918_LOCUS18224</name>
    <name evidence="12" type="ORF">SRO942_LOCUS18221</name>
</gene>